<reference evidence="3 4" key="1">
    <citation type="submission" date="2018-06" db="EMBL/GenBank/DDBJ databases">
        <title>Complete Genomes of Monosporascus.</title>
        <authorList>
            <person name="Robinson A.J."/>
            <person name="Natvig D.O."/>
        </authorList>
    </citation>
    <scope>NUCLEOTIDE SEQUENCE [LARGE SCALE GENOMIC DNA]</scope>
    <source>
        <strain evidence="3 4">CBS 110550</strain>
    </source>
</reference>
<keyword evidence="4" id="KW-1185">Reference proteome</keyword>
<comment type="similarity">
    <text evidence="1">Belongs to the flavin-dependent halogenase family.</text>
</comment>
<organism evidence="3 4">
    <name type="scientific">Monosporascus ibericus</name>
    <dbReference type="NCBI Taxonomy" id="155417"/>
    <lineage>
        <taxon>Eukaryota</taxon>
        <taxon>Fungi</taxon>
        <taxon>Dikarya</taxon>
        <taxon>Ascomycota</taxon>
        <taxon>Pezizomycotina</taxon>
        <taxon>Sordariomycetes</taxon>
        <taxon>Xylariomycetidae</taxon>
        <taxon>Xylariales</taxon>
        <taxon>Xylariales incertae sedis</taxon>
        <taxon>Monosporascus</taxon>
    </lineage>
</organism>
<keyword evidence="2" id="KW-0560">Oxidoreductase</keyword>
<evidence type="ECO:0000313" key="4">
    <source>
        <dbReference type="Proteomes" id="UP000293360"/>
    </source>
</evidence>
<protein>
    <recommendedName>
        <fullName evidence="5">FAD-binding domain-containing protein</fullName>
    </recommendedName>
</protein>
<evidence type="ECO:0000313" key="3">
    <source>
        <dbReference type="EMBL" id="RYO77577.1"/>
    </source>
</evidence>
<evidence type="ECO:0008006" key="5">
    <source>
        <dbReference type="Google" id="ProtNLM"/>
    </source>
</evidence>
<dbReference type="AlphaFoldDB" id="A0A4Q4ST44"/>
<dbReference type="PANTHER" id="PTHR43747">
    <property type="entry name" value="FAD-BINDING PROTEIN"/>
    <property type="match status" value="1"/>
</dbReference>
<dbReference type="PANTHER" id="PTHR43747:SF5">
    <property type="entry name" value="FAD-BINDING DOMAIN-CONTAINING PROTEIN"/>
    <property type="match status" value="1"/>
</dbReference>
<gene>
    <name evidence="3" type="ORF">DL764_010207</name>
</gene>
<accession>A0A4Q4ST44</accession>
<evidence type="ECO:0000256" key="1">
    <source>
        <dbReference type="ARBA" id="ARBA00005706"/>
    </source>
</evidence>
<dbReference type="GO" id="GO:0016491">
    <property type="term" value="F:oxidoreductase activity"/>
    <property type="evidence" value="ECO:0007669"/>
    <property type="project" value="UniProtKB-KW"/>
</dbReference>
<dbReference type="InterPro" id="IPR050816">
    <property type="entry name" value="Flavin-dep_Halogenase_NPB"/>
</dbReference>
<proteinExistence type="inferred from homology"/>
<comment type="caution">
    <text evidence="3">The sequence shown here is derived from an EMBL/GenBank/DDBJ whole genome shotgun (WGS) entry which is preliminary data.</text>
</comment>
<evidence type="ECO:0000256" key="2">
    <source>
        <dbReference type="ARBA" id="ARBA00023002"/>
    </source>
</evidence>
<dbReference type="Gene3D" id="3.50.50.60">
    <property type="entry name" value="FAD/NAD(P)-binding domain"/>
    <property type="match status" value="1"/>
</dbReference>
<dbReference type="OrthoDB" id="3340390at2759"/>
<dbReference type="EMBL" id="QJNU01001285">
    <property type="protein sequence ID" value="RYO77577.1"/>
    <property type="molecule type" value="Genomic_DNA"/>
</dbReference>
<name>A0A4Q4ST44_9PEZI</name>
<sequence>MNEILRWWGLVLGHPFAQWDAVGRVVARQDVFFATKKESGFDSKASYKEYLKLAPQISEMLSEAKIGGGVKQAQGWSYSAAAYAGPHFRVVGDAGCFVDPYFSSGMHLVMVSRLSTATSIQASRRGQCSELDEVFWHTTKVSEGYTRFLLLVVSVQRQVRTKDNQILMSQLG</sequence>
<dbReference type="InterPro" id="IPR036188">
    <property type="entry name" value="FAD/NAD-bd_sf"/>
</dbReference>
<dbReference type="Proteomes" id="UP000293360">
    <property type="component" value="Unassembled WGS sequence"/>
</dbReference>